<evidence type="ECO:0000259" key="5">
    <source>
        <dbReference type="PROSITE" id="PS51464"/>
    </source>
</evidence>
<reference evidence="6 7" key="1">
    <citation type="submission" date="2018-11" db="EMBL/GenBank/DDBJ databases">
        <title>Sequencing the genomes of 1000 actinobacteria strains.</title>
        <authorList>
            <person name="Klenk H.-P."/>
        </authorList>
    </citation>
    <scope>NUCLEOTIDE SEQUENCE [LARGE SCALE GENOMIC DNA]</scope>
    <source>
        <strain evidence="6 7">DSM 14012</strain>
    </source>
</reference>
<dbReference type="RefSeq" id="WP_085511638.1">
    <property type="nucleotide sequence ID" value="NZ_FXAP01000002.1"/>
</dbReference>
<evidence type="ECO:0000256" key="3">
    <source>
        <dbReference type="ARBA" id="ARBA00023163"/>
    </source>
</evidence>
<dbReference type="InterPro" id="IPR009057">
    <property type="entry name" value="Homeodomain-like_sf"/>
</dbReference>
<keyword evidence="3" id="KW-0804">Transcription</keyword>
<dbReference type="InterPro" id="IPR001347">
    <property type="entry name" value="SIS_dom"/>
</dbReference>
<keyword evidence="1" id="KW-0805">Transcription regulation</keyword>
<dbReference type="GO" id="GO:1901135">
    <property type="term" value="P:carbohydrate derivative metabolic process"/>
    <property type="evidence" value="ECO:0007669"/>
    <property type="project" value="InterPro"/>
</dbReference>
<feature type="domain" description="SIS" evidence="5">
    <location>
        <begin position="136"/>
        <end position="276"/>
    </location>
</feature>
<keyword evidence="7" id="KW-1185">Reference proteome</keyword>
<dbReference type="PROSITE" id="PS51464">
    <property type="entry name" value="SIS"/>
    <property type="match status" value="1"/>
</dbReference>
<evidence type="ECO:0000256" key="2">
    <source>
        <dbReference type="ARBA" id="ARBA00023125"/>
    </source>
</evidence>
<dbReference type="PANTHER" id="PTHR30514">
    <property type="entry name" value="GLUCOKINASE"/>
    <property type="match status" value="1"/>
</dbReference>
<evidence type="ECO:0000313" key="6">
    <source>
        <dbReference type="EMBL" id="ROR80069.1"/>
    </source>
</evidence>
<dbReference type="AlphaFoldDB" id="A0A3N2BXU2"/>
<dbReference type="GO" id="GO:0097367">
    <property type="term" value="F:carbohydrate derivative binding"/>
    <property type="evidence" value="ECO:0007669"/>
    <property type="project" value="InterPro"/>
</dbReference>
<organism evidence="6 7">
    <name type="scientific">Plantibacter flavus</name>
    <dbReference type="NCBI Taxonomy" id="150123"/>
    <lineage>
        <taxon>Bacteria</taxon>
        <taxon>Bacillati</taxon>
        <taxon>Actinomycetota</taxon>
        <taxon>Actinomycetes</taxon>
        <taxon>Micrococcales</taxon>
        <taxon>Microbacteriaceae</taxon>
        <taxon>Plantibacter</taxon>
    </lineage>
</organism>
<sequence length="296" mass="31428">MGADVHRTSRAVSTEVRARLDELRPSERRIAESLLADPGAFATRSVAEIAEEASTSTTTVVRFTRKIGYDRFKDFRHDLTEENLRERLALAGTNVQSPDIVAGDSLDDIVAKVAANESLSIADTAQALDTAALTRAVAAVAGARRVDIFGVGASSIVAVDLQRKLSRIGRVALEWPDPHAAWTAAAILDEQAVAVAISHSGATADTVDYLRLAARSGATTIAITNHAESTLASSADIVLQTSARETAFRSGALGSRIAQLMVVDCLFIGVAQVDSESSIGALQRTFDAVRERRSTE</sequence>
<dbReference type="GO" id="GO:0003700">
    <property type="term" value="F:DNA-binding transcription factor activity"/>
    <property type="evidence" value="ECO:0007669"/>
    <property type="project" value="InterPro"/>
</dbReference>
<gene>
    <name evidence="6" type="ORF">EDD42_0102</name>
</gene>
<name>A0A3N2BXU2_9MICO</name>
<dbReference type="SUPFAM" id="SSF53697">
    <property type="entry name" value="SIS domain"/>
    <property type="match status" value="1"/>
</dbReference>
<dbReference type="InterPro" id="IPR047640">
    <property type="entry name" value="RpiR-like"/>
</dbReference>
<dbReference type="Pfam" id="PF01418">
    <property type="entry name" value="HTH_6"/>
    <property type="match status" value="1"/>
</dbReference>
<dbReference type="Pfam" id="PF01380">
    <property type="entry name" value="SIS"/>
    <property type="match status" value="1"/>
</dbReference>
<dbReference type="GO" id="GO:0003677">
    <property type="term" value="F:DNA binding"/>
    <property type="evidence" value="ECO:0007669"/>
    <property type="project" value="UniProtKB-KW"/>
</dbReference>
<dbReference type="InterPro" id="IPR036388">
    <property type="entry name" value="WH-like_DNA-bd_sf"/>
</dbReference>
<dbReference type="Gene3D" id="1.10.10.10">
    <property type="entry name" value="Winged helix-like DNA-binding domain superfamily/Winged helix DNA-binding domain"/>
    <property type="match status" value="1"/>
</dbReference>
<evidence type="ECO:0000256" key="1">
    <source>
        <dbReference type="ARBA" id="ARBA00023015"/>
    </source>
</evidence>
<evidence type="ECO:0000259" key="4">
    <source>
        <dbReference type="PROSITE" id="PS51071"/>
    </source>
</evidence>
<dbReference type="Gene3D" id="3.40.50.10490">
    <property type="entry name" value="Glucose-6-phosphate isomerase like protein, domain 1"/>
    <property type="match status" value="1"/>
</dbReference>
<keyword evidence="2" id="KW-0238">DNA-binding</keyword>
<comment type="caution">
    <text evidence="6">The sequence shown here is derived from an EMBL/GenBank/DDBJ whole genome shotgun (WGS) entry which is preliminary data.</text>
</comment>
<dbReference type="Proteomes" id="UP000266915">
    <property type="component" value="Unassembled WGS sequence"/>
</dbReference>
<evidence type="ECO:0000313" key="7">
    <source>
        <dbReference type="Proteomes" id="UP000266915"/>
    </source>
</evidence>
<protein>
    <submittedName>
        <fullName evidence="6">RpiR family transcriptional regulator</fullName>
    </submittedName>
</protein>
<dbReference type="InterPro" id="IPR046348">
    <property type="entry name" value="SIS_dom_sf"/>
</dbReference>
<proteinExistence type="predicted"/>
<accession>A0A3N2BXU2</accession>
<dbReference type="PANTHER" id="PTHR30514:SF1">
    <property type="entry name" value="HTH-TYPE TRANSCRIPTIONAL REGULATOR HEXR-RELATED"/>
    <property type="match status" value="1"/>
</dbReference>
<feature type="domain" description="HTH rpiR-type" evidence="4">
    <location>
        <begin position="10"/>
        <end position="86"/>
    </location>
</feature>
<dbReference type="CDD" id="cd05013">
    <property type="entry name" value="SIS_RpiR"/>
    <property type="match status" value="1"/>
</dbReference>
<dbReference type="EMBL" id="RKHL01000001">
    <property type="protein sequence ID" value="ROR80069.1"/>
    <property type="molecule type" value="Genomic_DNA"/>
</dbReference>
<dbReference type="InterPro" id="IPR035472">
    <property type="entry name" value="RpiR-like_SIS"/>
</dbReference>
<dbReference type="SUPFAM" id="SSF46689">
    <property type="entry name" value="Homeodomain-like"/>
    <property type="match status" value="1"/>
</dbReference>
<dbReference type="InterPro" id="IPR000281">
    <property type="entry name" value="HTH_RpiR"/>
</dbReference>
<dbReference type="PROSITE" id="PS51071">
    <property type="entry name" value="HTH_RPIR"/>
    <property type="match status" value="1"/>
</dbReference>